<proteinExistence type="predicted"/>
<organism evidence="1 2">
    <name type="scientific">Sphingomonas glacialis</name>
    <dbReference type="NCBI Taxonomy" id="658225"/>
    <lineage>
        <taxon>Bacteria</taxon>
        <taxon>Pseudomonadati</taxon>
        <taxon>Pseudomonadota</taxon>
        <taxon>Alphaproteobacteria</taxon>
        <taxon>Sphingomonadales</taxon>
        <taxon>Sphingomonadaceae</taxon>
        <taxon>Sphingomonas</taxon>
    </lineage>
</organism>
<accession>A0ABQ3LNV6</accession>
<evidence type="ECO:0000313" key="1">
    <source>
        <dbReference type="EMBL" id="GHH21982.1"/>
    </source>
</evidence>
<evidence type="ECO:0000313" key="2">
    <source>
        <dbReference type="Proteomes" id="UP000652430"/>
    </source>
</evidence>
<reference evidence="2" key="1">
    <citation type="journal article" date="2019" name="Int. J. Syst. Evol. Microbiol.">
        <title>The Global Catalogue of Microorganisms (GCM) 10K type strain sequencing project: providing services to taxonomists for standard genome sequencing and annotation.</title>
        <authorList>
            <consortium name="The Broad Institute Genomics Platform"/>
            <consortium name="The Broad Institute Genome Sequencing Center for Infectious Disease"/>
            <person name="Wu L."/>
            <person name="Ma J."/>
        </authorList>
    </citation>
    <scope>NUCLEOTIDE SEQUENCE [LARGE SCALE GENOMIC DNA]</scope>
    <source>
        <strain evidence="2">CGMCC 1.8957</strain>
    </source>
</reference>
<gene>
    <name evidence="1" type="ORF">GCM10008023_31450</name>
</gene>
<name>A0ABQ3LNV6_9SPHN</name>
<sequence length="108" mass="11878">MARLLTTLAHVSLIPITETRGMPLSTHAAHLQHQINTQLELAGLALCDSIRAMHEDLEKLYRSQLVALVLAEQLALAQELQPTRPTPRCAAAAWSYGVPMLHDVTHPV</sequence>
<dbReference type="EMBL" id="BNAQ01000005">
    <property type="protein sequence ID" value="GHH21982.1"/>
    <property type="molecule type" value="Genomic_DNA"/>
</dbReference>
<dbReference type="Proteomes" id="UP000652430">
    <property type="component" value="Unassembled WGS sequence"/>
</dbReference>
<protein>
    <submittedName>
        <fullName evidence="1">Uncharacterized protein</fullName>
    </submittedName>
</protein>
<keyword evidence="2" id="KW-1185">Reference proteome</keyword>
<comment type="caution">
    <text evidence="1">The sequence shown here is derived from an EMBL/GenBank/DDBJ whole genome shotgun (WGS) entry which is preliminary data.</text>
</comment>
<dbReference type="RefSeq" id="WP_189677020.1">
    <property type="nucleotide sequence ID" value="NZ_BNAQ01000005.1"/>
</dbReference>